<organism evidence="2 3">
    <name type="scientific">Paragemmobacter straminiformis</name>
    <dbReference type="NCBI Taxonomy" id="2045119"/>
    <lineage>
        <taxon>Bacteria</taxon>
        <taxon>Pseudomonadati</taxon>
        <taxon>Pseudomonadota</taxon>
        <taxon>Alphaproteobacteria</taxon>
        <taxon>Rhodobacterales</taxon>
        <taxon>Paracoccaceae</taxon>
        <taxon>Paragemmobacter</taxon>
    </lineage>
</organism>
<dbReference type="InterPro" id="IPR024096">
    <property type="entry name" value="NO_sig/Golgi_transp_ligand-bd"/>
</dbReference>
<proteinExistence type="predicted"/>
<sequence length="190" mass="20076">MHGLCNRALQCFLRDSFGDAAWRAIARSAGLPGGLAETGFEALRPYDDALTDALLSAAAQVTRHEPEALLEDLGTYLVSHPSSAAIRRLLRFGGADFVAFLLALEDLPDRVRLAVADLDLPRLTVRSGGGVWHLSVGAGLSGFAAVIAGLIRAMADDYGTLVVLTREANAITLRLVESDFAEGRGFALAG</sequence>
<dbReference type="PANTHER" id="PTHR45655:SF13">
    <property type="entry name" value="SOLUBLE GUANYLATE CYCLASE GCY-32-RELATED"/>
    <property type="match status" value="1"/>
</dbReference>
<keyword evidence="3" id="KW-1185">Reference proteome</keyword>
<dbReference type="InterPro" id="IPR038158">
    <property type="entry name" value="H-NOX_domain_sf"/>
</dbReference>
<dbReference type="InterPro" id="IPR011644">
    <property type="entry name" value="Heme_NO-bd"/>
</dbReference>
<evidence type="ECO:0000313" key="2">
    <source>
        <dbReference type="EMBL" id="MBC2834322.1"/>
    </source>
</evidence>
<dbReference type="Gene3D" id="3.90.1520.10">
    <property type="entry name" value="H-NOX domain"/>
    <property type="match status" value="1"/>
</dbReference>
<dbReference type="PANTHER" id="PTHR45655">
    <property type="entry name" value="GUANYLATE CYCLASE SOLUBLE SUBUNIT BETA-2"/>
    <property type="match status" value="1"/>
</dbReference>
<dbReference type="AlphaFoldDB" id="A0A842I1V0"/>
<name>A0A842I1V0_9RHOB</name>
<dbReference type="RefSeq" id="WP_185795934.1">
    <property type="nucleotide sequence ID" value="NZ_JACLQD010000001.1"/>
</dbReference>
<protein>
    <submittedName>
        <fullName evidence="2">Heme NO-binding domain-containing protein</fullName>
    </submittedName>
</protein>
<dbReference type="Proteomes" id="UP000555411">
    <property type="component" value="Unassembled WGS sequence"/>
</dbReference>
<gene>
    <name evidence="2" type="ORF">H7F16_02310</name>
</gene>
<comment type="caution">
    <text evidence="2">The sequence shown here is derived from an EMBL/GenBank/DDBJ whole genome shotgun (WGS) entry which is preliminary data.</text>
</comment>
<dbReference type="SUPFAM" id="SSF111126">
    <property type="entry name" value="Ligand-binding domain in the NO signalling and Golgi transport"/>
    <property type="match status" value="1"/>
</dbReference>
<accession>A0A842I1V0</accession>
<reference evidence="2 3" key="1">
    <citation type="journal article" date="2017" name="Int. J. Syst. Evol. Microbiol.">
        <title>Gemmobacter straminiformis sp. nov., isolated from an artificial fountain.</title>
        <authorList>
            <person name="Kang J.Y."/>
            <person name="Kim M.J."/>
            <person name="Chun J."/>
            <person name="Son K.P."/>
            <person name="Jahng K.Y."/>
        </authorList>
    </citation>
    <scope>NUCLEOTIDE SEQUENCE [LARGE SCALE GENOMIC DNA]</scope>
    <source>
        <strain evidence="2 3">CAM-8</strain>
    </source>
</reference>
<dbReference type="Pfam" id="PF07700">
    <property type="entry name" value="HNOB"/>
    <property type="match status" value="1"/>
</dbReference>
<evidence type="ECO:0000313" key="3">
    <source>
        <dbReference type="Proteomes" id="UP000555411"/>
    </source>
</evidence>
<feature type="domain" description="Heme NO-binding" evidence="1">
    <location>
        <begin position="3"/>
        <end position="161"/>
    </location>
</feature>
<evidence type="ECO:0000259" key="1">
    <source>
        <dbReference type="Pfam" id="PF07700"/>
    </source>
</evidence>
<dbReference type="EMBL" id="JACLQD010000001">
    <property type="protein sequence ID" value="MBC2834322.1"/>
    <property type="molecule type" value="Genomic_DNA"/>
</dbReference>
<dbReference type="GO" id="GO:0020037">
    <property type="term" value="F:heme binding"/>
    <property type="evidence" value="ECO:0007669"/>
    <property type="project" value="InterPro"/>
</dbReference>